<evidence type="ECO:0000256" key="5">
    <source>
        <dbReference type="ARBA" id="ARBA00022692"/>
    </source>
</evidence>
<feature type="chain" id="PRO_5041501824" description="ComG operon protein 3" evidence="11">
    <location>
        <begin position="8"/>
        <end position="99"/>
    </location>
</feature>
<keyword evidence="4 11" id="KW-0488">Methylation</keyword>
<dbReference type="GO" id="GO:0015627">
    <property type="term" value="C:type II protein secretion system complex"/>
    <property type="evidence" value="ECO:0007669"/>
    <property type="project" value="InterPro"/>
</dbReference>
<evidence type="ECO:0000256" key="10">
    <source>
        <dbReference type="PIRNR" id="PIRNR029928"/>
    </source>
</evidence>
<keyword evidence="8 10" id="KW-0178">Competence</keyword>
<sequence length="99" mass="10789">MLKNEKGFTLIEMLIVLMIISILLILIIPNLAEKNTSVQNTGCDALVQMANGQVQAYQMDNGSLPIDMNALVTENYLSKTTCENGKTLTLTTDGKVIAQ</sequence>
<dbReference type="GO" id="GO:0015628">
    <property type="term" value="P:protein secretion by the type II secretion system"/>
    <property type="evidence" value="ECO:0007669"/>
    <property type="project" value="InterPro"/>
</dbReference>
<dbReference type="InterPro" id="IPR045584">
    <property type="entry name" value="Pilin-like"/>
</dbReference>
<evidence type="ECO:0000256" key="4">
    <source>
        <dbReference type="ARBA" id="ARBA00022481"/>
    </source>
</evidence>
<evidence type="ECO:0000256" key="3">
    <source>
        <dbReference type="ARBA" id="ARBA00022475"/>
    </source>
</evidence>
<comment type="function">
    <text evidence="10">Required for transformation and DNA binding.</text>
</comment>
<dbReference type="GO" id="GO:0005886">
    <property type="term" value="C:plasma membrane"/>
    <property type="evidence" value="ECO:0007669"/>
    <property type="project" value="UniProtKB-SubCell"/>
</dbReference>
<organism evidence="12 13">
    <name type="scientific">Terrihalobacillus insolitus</name>
    <dbReference type="NCBI Taxonomy" id="2950438"/>
    <lineage>
        <taxon>Bacteria</taxon>
        <taxon>Bacillati</taxon>
        <taxon>Bacillota</taxon>
        <taxon>Bacilli</taxon>
        <taxon>Bacillales</taxon>
        <taxon>Bacillaceae</taxon>
        <taxon>Terrihalobacillus</taxon>
    </lineage>
</organism>
<comment type="similarity">
    <text evidence="9 10">Belongs to the ComGC family.</text>
</comment>
<keyword evidence="10" id="KW-0813">Transport</keyword>
<dbReference type="PROSITE" id="PS00409">
    <property type="entry name" value="PROKAR_NTER_METHYL"/>
    <property type="match status" value="1"/>
</dbReference>
<protein>
    <recommendedName>
        <fullName evidence="10">ComG operon protein 3</fullName>
    </recommendedName>
</protein>
<dbReference type="NCBIfam" id="NF040999">
    <property type="entry name" value="pilin_ComGC"/>
    <property type="match status" value="1"/>
</dbReference>
<evidence type="ECO:0000256" key="8">
    <source>
        <dbReference type="ARBA" id="ARBA00023287"/>
    </source>
</evidence>
<keyword evidence="7 10" id="KW-0472">Membrane</keyword>
<evidence type="ECO:0000256" key="2">
    <source>
        <dbReference type="ARBA" id="ARBA00004241"/>
    </source>
</evidence>
<dbReference type="AlphaFoldDB" id="A0A9X3WVI1"/>
<keyword evidence="3 10" id="KW-1003">Cell membrane</keyword>
<dbReference type="GO" id="GO:0009986">
    <property type="term" value="C:cell surface"/>
    <property type="evidence" value="ECO:0007669"/>
    <property type="project" value="UniProtKB-SubCell"/>
</dbReference>
<evidence type="ECO:0000256" key="6">
    <source>
        <dbReference type="ARBA" id="ARBA00022989"/>
    </source>
</evidence>
<feature type="transmembrane region" description="Helical" evidence="10">
    <location>
        <begin position="7"/>
        <end position="28"/>
    </location>
</feature>
<evidence type="ECO:0000256" key="1">
    <source>
        <dbReference type="ARBA" id="ARBA00004162"/>
    </source>
</evidence>
<dbReference type="InterPro" id="IPR000983">
    <property type="entry name" value="Bac_GSPG_pilin"/>
</dbReference>
<evidence type="ECO:0000256" key="7">
    <source>
        <dbReference type="ARBA" id="ARBA00023136"/>
    </source>
</evidence>
<comment type="caution">
    <text evidence="12">The sequence shown here is derived from an EMBL/GenBank/DDBJ whole genome shotgun (WGS) entry which is preliminary data.</text>
</comment>
<accession>A0A9X3WVI1</accession>
<evidence type="ECO:0000256" key="11">
    <source>
        <dbReference type="PIRSR" id="PIRSR029928-50"/>
    </source>
</evidence>
<dbReference type="PIRSF" id="PIRSF029928">
    <property type="entry name" value="Late_competence_ComGC"/>
    <property type="match status" value="1"/>
</dbReference>
<dbReference type="RefSeq" id="WP_272436791.1">
    <property type="nucleotide sequence ID" value="NZ_JAMQKB010000009.1"/>
</dbReference>
<dbReference type="SUPFAM" id="SSF54523">
    <property type="entry name" value="Pili subunits"/>
    <property type="match status" value="1"/>
</dbReference>
<dbReference type="InterPro" id="IPR012902">
    <property type="entry name" value="N_methyl_site"/>
</dbReference>
<dbReference type="PRINTS" id="PR00813">
    <property type="entry name" value="BCTERIALGSPG"/>
</dbReference>
<dbReference type="Gene3D" id="3.30.700.10">
    <property type="entry name" value="Glycoprotein, Type 4 Pilin"/>
    <property type="match status" value="1"/>
</dbReference>
<dbReference type="EMBL" id="JAMQKB010000009">
    <property type="protein sequence ID" value="MDC3424986.1"/>
    <property type="molecule type" value="Genomic_DNA"/>
</dbReference>
<feature type="modified residue" description="N-methylphenylalanine" evidence="11">
    <location>
        <position position="8"/>
    </location>
</feature>
<dbReference type="Pfam" id="PF07963">
    <property type="entry name" value="N_methyl"/>
    <property type="match status" value="1"/>
</dbReference>
<dbReference type="InterPro" id="IPR016940">
    <property type="entry name" value="ComGC"/>
</dbReference>
<comment type="subcellular location">
    <subcellularLocation>
        <location evidence="1">Cell membrane</location>
        <topology evidence="1">Single-pass membrane protein</topology>
    </subcellularLocation>
    <subcellularLocation>
        <location evidence="2">Cell surface</location>
    </subcellularLocation>
</comment>
<dbReference type="NCBIfam" id="TIGR02532">
    <property type="entry name" value="IV_pilin_GFxxxE"/>
    <property type="match status" value="1"/>
</dbReference>
<proteinExistence type="inferred from homology"/>
<keyword evidence="13" id="KW-1185">Reference proteome</keyword>
<feature type="propeptide" id="PRO_5041501823" evidence="11">
    <location>
        <begin position="1"/>
        <end position="7"/>
    </location>
</feature>
<keyword evidence="5 10" id="KW-0812">Transmembrane</keyword>
<dbReference type="Proteomes" id="UP001145050">
    <property type="component" value="Unassembled WGS sequence"/>
</dbReference>
<evidence type="ECO:0000313" key="13">
    <source>
        <dbReference type="Proteomes" id="UP001145050"/>
    </source>
</evidence>
<name>A0A9X3WVI1_9BACI</name>
<evidence type="ECO:0000256" key="9">
    <source>
        <dbReference type="ARBA" id="ARBA00043982"/>
    </source>
</evidence>
<comment type="subunit">
    <text evidence="10">Homodimer.</text>
</comment>
<reference evidence="12" key="1">
    <citation type="submission" date="2022-06" db="EMBL/GenBank/DDBJ databases">
        <title>Aquibacillus sp. a new bacterium isolated from soil saline samples.</title>
        <authorList>
            <person name="Galisteo C."/>
            <person name="De La Haba R."/>
            <person name="Sanchez-Porro C."/>
            <person name="Ventosa A."/>
        </authorList>
    </citation>
    <scope>NUCLEOTIDE SEQUENCE</scope>
    <source>
        <strain evidence="12">3ASR75-11</strain>
    </source>
</reference>
<gene>
    <name evidence="12" type="ORF">NC797_10765</name>
</gene>
<keyword evidence="6 10" id="KW-1133">Transmembrane helix</keyword>
<evidence type="ECO:0000313" key="12">
    <source>
        <dbReference type="EMBL" id="MDC3424986.1"/>
    </source>
</evidence>
<dbReference type="GO" id="GO:0030420">
    <property type="term" value="P:establishment of competence for transformation"/>
    <property type="evidence" value="ECO:0007669"/>
    <property type="project" value="UniProtKB-UniRule"/>
</dbReference>